<sequence length="70" mass="7757">MAGGVRSPFSGVLYELAEPGRVRVTRRDGEIGYYTPQGRWLDGAKFDADPHLCGWVSSPRNSHRINTASH</sequence>
<evidence type="ECO:0000313" key="2">
    <source>
        <dbReference type="Proteomes" id="UP000715441"/>
    </source>
</evidence>
<proteinExistence type="predicted"/>
<reference evidence="1 2" key="1">
    <citation type="submission" date="2020-04" db="EMBL/GenBank/DDBJ databases">
        <title>Novel species.</title>
        <authorList>
            <person name="Teo W.F.A."/>
            <person name="Lipun K."/>
            <person name="Srisuk N."/>
            <person name="Duangmal K."/>
        </authorList>
    </citation>
    <scope>NUCLEOTIDE SEQUENCE [LARGE SCALE GENOMIC DNA]</scope>
    <source>
        <strain evidence="1 2">K13G38</strain>
    </source>
</reference>
<keyword evidence="2" id="KW-1185">Reference proteome</keyword>
<organism evidence="1 2">
    <name type="scientific">Amycolatopsis acididurans</name>
    <dbReference type="NCBI Taxonomy" id="2724524"/>
    <lineage>
        <taxon>Bacteria</taxon>
        <taxon>Bacillati</taxon>
        <taxon>Actinomycetota</taxon>
        <taxon>Actinomycetes</taxon>
        <taxon>Pseudonocardiales</taxon>
        <taxon>Pseudonocardiaceae</taxon>
        <taxon>Amycolatopsis</taxon>
    </lineage>
</organism>
<gene>
    <name evidence="1" type="ORF">HFP15_15350</name>
</gene>
<dbReference type="RefSeq" id="WP_168515947.1">
    <property type="nucleotide sequence ID" value="NZ_JAAXLS010000008.1"/>
</dbReference>
<dbReference type="EMBL" id="JAAXLS010000008">
    <property type="protein sequence ID" value="NKQ54263.1"/>
    <property type="molecule type" value="Genomic_DNA"/>
</dbReference>
<protein>
    <recommendedName>
        <fullName evidence="3">Transposase</fullName>
    </recommendedName>
</protein>
<name>A0ABX1J3B6_9PSEU</name>
<accession>A0ABX1J3B6</accession>
<dbReference type="Proteomes" id="UP000715441">
    <property type="component" value="Unassembled WGS sequence"/>
</dbReference>
<comment type="caution">
    <text evidence="1">The sequence shown here is derived from an EMBL/GenBank/DDBJ whole genome shotgun (WGS) entry which is preliminary data.</text>
</comment>
<evidence type="ECO:0008006" key="3">
    <source>
        <dbReference type="Google" id="ProtNLM"/>
    </source>
</evidence>
<evidence type="ECO:0000313" key="1">
    <source>
        <dbReference type="EMBL" id="NKQ54263.1"/>
    </source>
</evidence>